<dbReference type="SUPFAM" id="SSF50969">
    <property type="entry name" value="YVTN repeat-like/Quinoprotein amine dehydrogenase"/>
    <property type="match status" value="1"/>
</dbReference>
<accession>A0ABX0MWS8</accession>
<comment type="caution">
    <text evidence="1">The sequence shown here is derived from an EMBL/GenBank/DDBJ whole genome shotgun (WGS) entry which is preliminary data.</text>
</comment>
<evidence type="ECO:0000313" key="1">
    <source>
        <dbReference type="EMBL" id="NHZ64903.1"/>
    </source>
</evidence>
<sequence length="264" mass="29611">MKNRALLMSASSEKSFCNWLKWQVEYSIKVWVTVIGMVSRDCYWLGTVDGEVIRVQGESRQTFKTDIENAIGSLWIQNSDDFWFVHDQGVSHWKEGKVIKSVIKGWLNDIHGLGPNFAVAAGAAGRVIQFDGKDWREIESTPTNTMLVSVFCASKKEIYIGGWNGVLFQWDGKDSWNRIDIVSDKGIVTDEGVYGIVSYLGQIFVGAGARGVYKIDGKKALKVHTAYSSRLNIVDEKLLVTGLDSFAEFDGKEWRTVSVKLPQI</sequence>
<keyword evidence="2" id="KW-1185">Reference proteome</keyword>
<evidence type="ECO:0000313" key="2">
    <source>
        <dbReference type="Proteomes" id="UP000610594"/>
    </source>
</evidence>
<gene>
    <name evidence="1" type="ORF">F1735_21805</name>
</gene>
<proteinExistence type="predicted"/>
<name>A0ABX0MWS8_9BURK</name>
<dbReference type="InterPro" id="IPR011044">
    <property type="entry name" value="Quino_amine_DH_bsu"/>
</dbReference>
<dbReference type="Gene3D" id="2.130.10.10">
    <property type="entry name" value="YVTN repeat-like/Quinoprotein amine dehydrogenase"/>
    <property type="match status" value="1"/>
</dbReference>
<reference evidence="1 2" key="1">
    <citation type="submission" date="2019-10" db="EMBL/GenBank/DDBJ databases">
        <title>Taxonomy of Antarctic Massilia spp.: description of Massilia rubra sp. nov., Massilia aquatica sp. nov., Massilia mucilaginosa sp. nov., Massilia frigida sp. nov. isolated from streams, lakes and regoliths.</title>
        <authorList>
            <person name="Holochova P."/>
            <person name="Sedlacek I."/>
            <person name="Kralova S."/>
            <person name="Maslanova I."/>
            <person name="Busse H.-J."/>
            <person name="Stankova E."/>
            <person name="Vrbovska V."/>
            <person name="Kovarovic V."/>
            <person name="Bartak M."/>
            <person name="Svec P."/>
            <person name="Pantucek R."/>
        </authorList>
    </citation>
    <scope>NUCLEOTIDE SEQUENCE [LARGE SCALE GENOMIC DNA]</scope>
    <source>
        <strain evidence="1 2">CCM 8694</strain>
    </source>
</reference>
<dbReference type="EMBL" id="WHJF01000066">
    <property type="protein sequence ID" value="NHZ64903.1"/>
    <property type="molecule type" value="Genomic_DNA"/>
</dbReference>
<protein>
    <recommendedName>
        <fullName evidence="3">Photosynthesis system II assembly factor Ycf48/Hcf136-like domain-containing protein</fullName>
    </recommendedName>
</protein>
<evidence type="ECO:0008006" key="3">
    <source>
        <dbReference type="Google" id="ProtNLM"/>
    </source>
</evidence>
<dbReference type="InterPro" id="IPR015943">
    <property type="entry name" value="WD40/YVTN_repeat-like_dom_sf"/>
</dbReference>
<dbReference type="Proteomes" id="UP000610594">
    <property type="component" value="Unassembled WGS sequence"/>
</dbReference>
<dbReference type="RefSeq" id="WP_167238921.1">
    <property type="nucleotide sequence ID" value="NZ_WHJF01000066.1"/>
</dbReference>
<organism evidence="1 2">
    <name type="scientific">Massilia genomosp. 1</name>
    <dbReference type="NCBI Taxonomy" id="2609280"/>
    <lineage>
        <taxon>Bacteria</taxon>
        <taxon>Pseudomonadati</taxon>
        <taxon>Pseudomonadota</taxon>
        <taxon>Betaproteobacteria</taxon>
        <taxon>Burkholderiales</taxon>
        <taxon>Oxalobacteraceae</taxon>
        <taxon>Telluria group</taxon>
        <taxon>Massilia</taxon>
    </lineage>
</organism>